<dbReference type="OrthoDB" id="5871680at2"/>
<sequence>MRYIIFFIFVFSSFPIFAFQVQPMVSEIQPTGSQSQQTIRVLNNSDKSLTVEIFALDLLVNKNGKEELRPNDDDFLIIPLTTIIPPGKTQSVIIRYIGEPVLSESKSYRIAINQVTVDLGELDGSGIGMALSFKTLLNVVPNDAKANLVIKNKEQVDKETWSVLLENKGNKFIRLSQAKWVVKNKGQVYKLEGQDLSRALDGKFLLPNSSRKVFIRIPSKFNAKKSDLEVVL</sequence>
<dbReference type="EMBL" id="FQVF01000021">
    <property type="protein sequence ID" value="SHG42430.1"/>
    <property type="molecule type" value="Genomic_DNA"/>
</dbReference>
<gene>
    <name evidence="1" type="ORF">SAMN02745753_03913</name>
</gene>
<proteinExistence type="predicted"/>
<accession>A0A1M5JQ63</accession>
<dbReference type="InterPro" id="IPR008962">
    <property type="entry name" value="PapD-like_sf"/>
</dbReference>
<dbReference type="Proteomes" id="UP000184517">
    <property type="component" value="Unassembled WGS sequence"/>
</dbReference>
<protein>
    <submittedName>
        <fullName evidence="1">P pilus assembly protein, chaperone PapD</fullName>
    </submittedName>
</protein>
<dbReference type="STRING" id="1122206.SAMN02745753_03913"/>
<evidence type="ECO:0000313" key="2">
    <source>
        <dbReference type="Proteomes" id="UP000184517"/>
    </source>
</evidence>
<reference evidence="2" key="1">
    <citation type="submission" date="2016-11" db="EMBL/GenBank/DDBJ databases">
        <authorList>
            <person name="Varghese N."/>
            <person name="Submissions S."/>
        </authorList>
    </citation>
    <scope>NUCLEOTIDE SEQUENCE [LARGE SCALE GENOMIC DNA]</scope>
    <source>
        <strain evidence="2">DSM 16579</strain>
    </source>
</reference>
<evidence type="ECO:0000313" key="1">
    <source>
        <dbReference type="EMBL" id="SHG42430.1"/>
    </source>
</evidence>
<dbReference type="RefSeq" id="WP_072841320.1">
    <property type="nucleotide sequence ID" value="NZ_FQVF01000021.1"/>
</dbReference>
<name>A0A1M5JQ63_9GAMM</name>
<dbReference type="SUPFAM" id="SSF49354">
    <property type="entry name" value="PapD-like"/>
    <property type="match status" value="1"/>
</dbReference>
<dbReference type="AlphaFoldDB" id="A0A1M5JQ63"/>
<dbReference type="InterPro" id="IPR013783">
    <property type="entry name" value="Ig-like_fold"/>
</dbReference>
<keyword evidence="2" id="KW-1185">Reference proteome</keyword>
<organism evidence="1 2">
    <name type="scientific">Marinomonas polaris DSM 16579</name>
    <dbReference type="NCBI Taxonomy" id="1122206"/>
    <lineage>
        <taxon>Bacteria</taxon>
        <taxon>Pseudomonadati</taxon>
        <taxon>Pseudomonadota</taxon>
        <taxon>Gammaproteobacteria</taxon>
        <taxon>Oceanospirillales</taxon>
        <taxon>Oceanospirillaceae</taxon>
        <taxon>Marinomonas</taxon>
    </lineage>
</organism>
<dbReference type="Gene3D" id="2.60.40.10">
    <property type="entry name" value="Immunoglobulins"/>
    <property type="match status" value="1"/>
</dbReference>